<gene>
    <name evidence="2" type="primary">Necator_chrI.g3451</name>
    <name evidence="2" type="ORF">RB195_007322</name>
</gene>
<proteinExistence type="predicted"/>
<comment type="caution">
    <text evidence="2">The sequence shown here is derived from an EMBL/GenBank/DDBJ whole genome shotgun (WGS) entry which is preliminary data.</text>
</comment>
<name>A0ABR1BWQ3_NECAM</name>
<feature type="transmembrane region" description="Helical" evidence="1">
    <location>
        <begin position="24"/>
        <end position="42"/>
    </location>
</feature>
<dbReference type="EMBL" id="JAVFWL010000001">
    <property type="protein sequence ID" value="KAK6730779.1"/>
    <property type="molecule type" value="Genomic_DNA"/>
</dbReference>
<evidence type="ECO:0000313" key="3">
    <source>
        <dbReference type="Proteomes" id="UP001303046"/>
    </source>
</evidence>
<keyword evidence="1" id="KW-0812">Transmembrane</keyword>
<protein>
    <submittedName>
        <fullName evidence="2">Uncharacterized protein</fullName>
    </submittedName>
</protein>
<sequence>MQKYEDLLILSHDQSYDERKYEEILILSFIVAFQLSLVILVFPEKGKTLLQGFFYVSLVRTLLLDPPDPHREESSR</sequence>
<accession>A0ABR1BWQ3</accession>
<keyword evidence="1" id="KW-1133">Transmembrane helix</keyword>
<organism evidence="2 3">
    <name type="scientific">Necator americanus</name>
    <name type="common">Human hookworm</name>
    <dbReference type="NCBI Taxonomy" id="51031"/>
    <lineage>
        <taxon>Eukaryota</taxon>
        <taxon>Metazoa</taxon>
        <taxon>Ecdysozoa</taxon>
        <taxon>Nematoda</taxon>
        <taxon>Chromadorea</taxon>
        <taxon>Rhabditida</taxon>
        <taxon>Rhabditina</taxon>
        <taxon>Rhabditomorpha</taxon>
        <taxon>Strongyloidea</taxon>
        <taxon>Ancylostomatidae</taxon>
        <taxon>Bunostominae</taxon>
        <taxon>Necator</taxon>
    </lineage>
</organism>
<keyword evidence="3" id="KW-1185">Reference proteome</keyword>
<dbReference type="Proteomes" id="UP001303046">
    <property type="component" value="Unassembled WGS sequence"/>
</dbReference>
<evidence type="ECO:0000256" key="1">
    <source>
        <dbReference type="SAM" id="Phobius"/>
    </source>
</evidence>
<evidence type="ECO:0000313" key="2">
    <source>
        <dbReference type="EMBL" id="KAK6730779.1"/>
    </source>
</evidence>
<keyword evidence="1" id="KW-0472">Membrane</keyword>
<reference evidence="2 3" key="1">
    <citation type="submission" date="2023-08" db="EMBL/GenBank/DDBJ databases">
        <title>A Necator americanus chromosomal reference genome.</title>
        <authorList>
            <person name="Ilik V."/>
            <person name="Petrzelkova K.J."/>
            <person name="Pardy F."/>
            <person name="Fuh T."/>
            <person name="Niatou-Singa F.S."/>
            <person name="Gouil Q."/>
            <person name="Baker L."/>
            <person name="Ritchie M.E."/>
            <person name="Jex A.R."/>
            <person name="Gazzola D."/>
            <person name="Li H."/>
            <person name="Toshio Fujiwara R."/>
            <person name="Zhan B."/>
            <person name="Aroian R.V."/>
            <person name="Pafco B."/>
            <person name="Schwarz E.M."/>
        </authorList>
    </citation>
    <scope>NUCLEOTIDE SEQUENCE [LARGE SCALE GENOMIC DNA]</scope>
    <source>
        <strain evidence="2 3">Aroian</strain>
        <tissue evidence="2">Whole animal</tissue>
    </source>
</reference>